<protein>
    <submittedName>
        <fullName evidence="2">Uncharacterized protein</fullName>
    </submittedName>
</protein>
<dbReference type="RefSeq" id="XP_007405226.1">
    <property type="nucleotide sequence ID" value="XM_007405164.1"/>
</dbReference>
<evidence type="ECO:0000313" key="2">
    <source>
        <dbReference type="EMBL" id="EGG11591.1"/>
    </source>
</evidence>
<proteinExistence type="predicted"/>
<feature type="compositionally biased region" description="Basic residues" evidence="1">
    <location>
        <begin position="94"/>
        <end position="109"/>
    </location>
</feature>
<dbReference type="AlphaFoldDB" id="F4R8J0"/>
<gene>
    <name evidence="2" type="ORF">MELLADRAFT_59702</name>
</gene>
<keyword evidence="3" id="KW-1185">Reference proteome</keyword>
<dbReference type="HOGENOM" id="CLU_1669761_0_0_1"/>
<feature type="region of interest" description="Disordered" evidence="1">
    <location>
        <begin position="1"/>
        <end position="118"/>
    </location>
</feature>
<accession>F4R8J0</accession>
<dbReference type="EMBL" id="GL883092">
    <property type="protein sequence ID" value="EGG11591.1"/>
    <property type="molecule type" value="Genomic_DNA"/>
</dbReference>
<feature type="compositionally biased region" description="Polar residues" evidence="1">
    <location>
        <begin position="1"/>
        <end position="23"/>
    </location>
</feature>
<evidence type="ECO:0000256" key="1">
    <source>
        <dbReference type="SAM" id="MobiDB-lite"/>
    </source>
</evidence>
<name>F4R8J0_MELLP</name>
<feature type="compositionally biased region" description="Polar residues" evidence="1">
    <location>
        <begin position="66"/>
        <end position="80"/>
    </location>
</feature>
<feature type="compositionally biased region" description="Polar residues" evidence="1">
    <location>
        <begin position="48"/>
        <end position="57"/>
    </location>
</feature>
<dbReference type="VEuPathDB" id="FungiDB:MELLADRAFT_59702"/>
<organism evidence="3">
    <name type="scientific">Melampsora larici-populina (strain 98AG31 / pathotype 3-4-7)</name>
    <name type="common">Poplar leaf rust fungus</name>
    <dbReference type="NCBI Taxonomy" id="747676"/>
    <lineage>
        <taxon>Eukaryota</taxon>
        <taxon>Fungi</taxon>
        <taxon>Dikarya</taxon>
        <taxon>Basidiomycota</taxon>
        <taxon>Pucciniomycotina</taxon>
        <taxon>Pucciniomycetes</taxon>
        <taxon>Pucciniales</taxon>
        <taxon>Melampsoraceae</taxon>
        <taxon>Melampsora</taxon>
    </lineage>
</organism>
<dbReference type="GeneID" id="18929404"/>
<reference evidence="3" key="1">
    <citation type="journal article" date="2011" name="Proc. Natl. Acad. Sci. U.S.A.">
        <title>Obligate biotrophy features unraveled by the genomic analysis of rust fungi.</title>
        <authorList>
            <person name="Duplessis S."/>
            <person name="Cuomo C.A."/>
            <person name="Lin Y.-C."/>
            <person name="Aerts A."/>
            <person name="Tisserant E."/>
            <person name="Veneault-Fourrey C."/>
            <person name="Joly D.L."/>
            <person name="Hacquard S."/>
            <person name="Amselem J."/>
            <person name="Cantarel B.L."/>
            <person name="Chiu R."/>
            <person name="Coutinho P.M."/>
            <person name="Feau N."/>
            <person name="Field M."/>
            <person name="Frey P."/>
            <person name="Gelhaye E."/>
            <person name="Goldberg J."/>
            <person name="Grabherr M.G."/>
            <person name="Kodira C.D."/>
            <person name="Kohler A."/>
            <person name="Kuees U."/>
            <person name="Lindquist E.A."/>
            <person name="Lucas S.M."/>
            <person name="Mago R."/>
            <person name="Mauceli E."/>
            <person name="Morin E."/>
            <person name="Murat C."/>
            <person name="Pangilinan J.L."/>
            <person name="Park R."/>
            <person name="Pearson M."/>
            <person name="Quesneville H."/>
            <person name="Rouhier N."/>
            <person name="Sakthikumar S."/>
            <person name="Salamov A.A."/>
            <person name="Schmutz J."/>
            <person name="Selles B."/>
            <person name="Shapiro H."/>
            <person name="Tanguay P."/>
            <person name="Tuskan G.A."/>
            <person name="Henrissat B."/>
            <person name="Van de Peer Y."/>
            <person name="Rouze P."/>
            <person name="Ellis J.G."/>
            <person name="Dodds P.N."/>
            <person name="Schein J.E."/>
            <person name="Zhong S."/>
            <person name="Hamelin R.C."/>
            <person name="Grigoriev I.V."/>
            <person name="Szabo L.J."/>
            <person name="Martin F."/>
        </authorList>
    </citation>
    <scope>NUCLEOTIDE SEQUENCE [LARGE SCALE GENOMIC DNA]</scope>
    <source>
        <strain evidence="3">98AG31 / pathotype 3-4-7</strain>
    </source>
</reference>
<evidence type="ECO:0000313" key="3">
    <source>
        <dbReference type="Proteomes" id="UP000001072"/>
    </source>
</evidence>
<sequence>MPSQSKHPNKNDSNTLTGTPSRPQRTRHPPSNPNMVSPCPDGRRRVSLDQQTKSPGPSQRKRKHQSSIAVSDSNTPQSQDSSHESDIEVDHGKGKGKQKKSATRKKRKTTNSNSDEVSNCLACSSDSLSLQDLIVTSGLIVTDHMYWVEVCQQEGSAS</sequence>
<feature type="compositionally biased region" description="Basic and acidic residues" evidence="1">
    <location>
        <begin position="81"/>
        <end position="93"/>
    </location>
</feature>
<dbReference type="Proteomes" id="UP000001072">
    <property type="component" value="Unassembled WGS sequence"/>
</dbReference>
<dbReference type="InParanoid" id="F4R8J0"/>
<dbReference type="KEGG" id="mlr:MELLADRAFT_59702"/>